<dbReference type="STRING" id="681398.PJIAN_3323"/>
<protein>
    <submittedName>
        <fullName evidence="2">Uncharacterized protein</fullName>
    </submittedName>
</protein>
<accession>A0A170ZU89</accession>
<feature type="chain" id="PRO_5007905096" evidence="1">
    <location>
        <begin position="21"/>
        <end position="624"/>
    </location>
</feature>
<dbReference type="AlphaFoldDB" id="A0A170ZU89"/>
<organism evidence="2 3">
    <name type="scientific">Paludibacter jiangxiensis</name>
    <dbReference type="NCBI Taxonomy" id="681398"/>
    <lineage>
        <taxon>Bacteria</taxon>
        <taxon>Pseudomonadati</taxon>
        <taxon>Bacteroidota</taxon>
        <taxon>Bacteroidia</taxon>
        <taxon>Bacteroidales</taxon>
        <taxon>Paludibacteraceae</taxon>
        <taxon>Paludibacter</taxon>
    </lineage>
</organism>
<name>A0A170ZU89_9BACT</name>
<reference evidence="3" key="2">
    <citation type="journal article" date="2017" name="Genome Announc.">
        <title>Draft genome sequence of Paludibacter jiangxiensis NM7(T), a propionate-producing fermentative bacterium.</title>
        <authorList>
            <person name="Qiu Y.-L."/>
            <person name="Tourlousse D.M."/>
            <person name="Matsuura N."/>
            <person name="Ohashi A."/>
            <person name="Sekiguchi Y."/>
        </authorList>
    </citation>
    <scope>NUCLEOTIDE SEQUENCE [LARGE SCALE GENOMIC DNA]</scope>
    <source>
        <strain evidence="3">NM7</strain>
    </source>
</reference>
<evidence type="ECO:0000256" key="1">
    <source>
        <dbReference type="SAM" id="SignalP"/>
    </source>
</evidence>
<dbReference type="Proteomes" id="UP000076586">
    <property type="component" value="Unassembled WGS sequence"/>
</dbReference>
<comment type="caution">
    <text evidence="2">The sequence shown here is derived from an EMBL/GenBank/DDBJ whole genome shotgun (WGS) entry which is preliminary data.</text>
</comment>
<dbReference type="EMBL" id="BDCR01000003">
    <property type="protein sequence ID" value="GAT63011.1"/>
    <property type="molecule type" value="Genomic_DNA"/>
</dbReference>
<evidence type="ECO:0000313" key="3">
    <source>
        <dbReference type="Proteomes" id="UP000076586"/>
    </source>
</evidence>
<evidence type="ECO:0000313" key="2">
    <source>
        <dbReference type="EMBL" id="GAT63011.1"/>
    </source>
</evidence>
<keyword evidence="3" id="KW-1185">Reference proteome</keyword>
<reference evidence="3" key="1">
    <citation type="submission" date="2016-04" db="EMBL/GenBank/DDBJ databases">
        <title>Draft genome sequence of Paludibacter jiangxiensis strain NM7.</title>
        <authorList>
            <person name="Qiu Y."/>
            <person name="Matsuura N."/>
            <person name="Ohashi A."/>
            <person name="Tourlousse M.D."/>
            <person name="Sekiguchi Y."/>
        </authorList>
    </citation>
    <scope>NUCLEOTIDE SEQUENCE [LARGE SCALE GENOMIC DNA]</scope>
    <source>
        <strain evidence="3">NM7</strain>
    </source>
</reference>
<dbReference type="RefSeq" id="WP_153802521.1">
    <property type="nucleotide sequence ID" value="NZ_BDCR01000003.1"/>
</dbReference>
<dbReference type="OrthoDB" id="8730636at2"/>
<sequence length="624" mass="71106">MKRTVLFSVLPFLCLMGVKAGNYKNFRVTTYVIVQDVNKMGDEKKLEAEWSEFTKSVKPDKIYLETFRDMNFVDEKALQTAIKFFKSKGVEVEGGITFNSRGSVTGRWETFCYSNPETRVLIRKISEIAAKYFDEILLDDFYFTNCKCKLCVAAKGDQSWAKFRTALLDQSAKELIVDPAHAVNPKCKVIVKFPNWYEHFQGLGFDLEKMPTIFDGVYTGDETRDPKGEQHLQPYESFSIYRYFNNLRPGYNFGGWVDNGASYLDMFAEQLWMTLFAKTPEITMWNYGAMKGTIRDTPRSWSKYKTSFDYDDMKAESASRGVTRLTYGRVADYAFEKADKILGKLGTPKGIKSYKPFNSVGEDFLQNYMGMIGVPVEIVPAFPENNELVLLTETASKDPDIVAKINKHLLNGGEVVVTSGFYHAMQGKGIENICEMVYTDRKADIDTIIVPSGWWRKPYKTAVTIKIPQMTYMTNDSWEEISTLSYGNGWPLLQRNYYGAANFFVWVIPENFSHLYALPDAVLNSLRNFMDNEIGLHIEGPSQVALFPYDNGTFVVESFRDEPVTINVVTRKSKSIKDLDSGEVINGTNSQGERVLGRKNYEVTKYSVVVQPHSFRGFSVDTTN</sequence>
<gene>
    <name evidence="2" type="ORF">PJIAN_3323</name>
</gene>
<feature type="signal peptide" evidence="1">
    <location>
        <begin position="1"/>
        <end position="20"/>
    </location>
</feature>
<keyword evidence="1" id="KW-0732">Signal</keyword>
<proteinExistence type="predicted"/>